<dbReference type="Pfam" id="PF14389">
    <property type="entry name" value="Lzipper-MIP1"/>
    <property type="match status" value="1"/>
</dbReference>
<dbReference type="CDD" id="cd00821">
    <property type="entry name" value="PH"/>
    <property type="match status" value="1"/>
</dbReference>
<dbReference type="PANTHER" id="PTHR46265">
    <property type="entry name" value="RHO GTPASE-ACTIVATING PROTEIN 7"/>
    <property type="match status" value="1"/>
</dbReference>
<dbReference type="GO" id="GO:0007165">
    <property type="term" value="P:signal transduction"/>
    <property type="evidence" value="ECO:0007669"/>
    <property type="project" value="InterPro"/>
</dbReference>
<evidence type="ECO:0000313" key="7">
    <source>
        <dbReference type="Proteomes" id="UP000317650"/>
    </source>
</evidence>
<comment type="caution">
    <text evidence="6">The sequence shown here is derived from an EMBL/GenBank/DDBJ whole genome shotgun (WGS) entry which is preliminary data.</text>
</comment>
<name>A0A4S8JQD5_MUSBA</name>
<feature type="compositionally biased region" description="Low complexity" evidence="3">
    <location>
        <begin position="812"/>
        <end position="829"/>
    </location>
</feature>
<feature type="compositionally biased region" description="Polar residues" evidence="3">
    <location>
        <begin position="833"/>
        <end position="845"/>
    </location>
</feature>
<keyword evidence="1" id="KW-0343">GTPase activation</keyword>
<feature type="domain" description="Rho-GAP" evidence="5">
    <location>
        <begin position="189"/>
        <end position="388"/>
    </location>
</feature>
<evidence type="ECO:0000256" key="3">
    <source>
        <dbReference type="SAM" id="MobiDB-lite"/>
    </source>
</evidence>
<dbReference type="SUPFAM" id="SSF48350">
    <property type="entry name" value="GTPase activation domain, GAP"/>
    <property type="match status" value="1"/>
</dbReference>
<dbReference type="InterPro" id="IPR052799">
    <property type="entry name" value="Rho_GAP_Regulators"/>
</dbReference>
<dbReference type="InterPro" id="IPR011993">
    <property type="entry name" value="PH-like_dom_sf"/>
</dbReference>
<feature type="compositionally biased region" description="Pro residues" evidence="3">
    <location>
        <begin position="977"/>
        <end position="987"/>
    </location>
</feature>
<feature type="region of interest" description="Disordered" evidence="3">
    <location>
        <begin position="922"/>
        <end position="945"/>
    </location>
</feature>
<dbReference type="EMBL" id="PYDT01000004">
    <property type="protein sequence ID" value="THU64325.1"/>
    <property type="molecule type" value="Genomic_DNA"/>
</dbReference>
<evidence type="ECO:0000256" key="2">
    <source>
        <dbReference type="SAM" id="Coils"/>
    </source>
</evidence>
<evidence type="ECO:0000259" key="4">
    <source>
        <dbReference type="PROSITE" id="PS50003"/>
    </source>
</evidence>
<feature type="compositionally biased region" description="Polar residues" evidence="3">
    <location>
        <begin position="881"/>
        <end position="901"/>
    </location>
</feature>
<dbReference type="Pfam" id="PF00620">
    <property type="entry name" value="RhoGAP"/>
    <property type="match status" value="1"/>
</dbReference>
<dbReference type="PROSITE" id="PS50238">
    <property type="entry name" value="RHOGAP"/>
    <property type="match status" value="1"/>
</dbReference>
<evidence type="ECO:0000313" key="6">
    <source>
        <dbReference type="EMBL" id="THU64325.1"/>
    </source>
</evidence>
<dbReference type="Gene3D" id="1.10.555.10">
    <property type="entry name" value="Rho GTPase activation protein"/>
    <property type="match status" value="1"/>
</dbReference>
<dbReference type="AlphaFoldDB" id="A0A4S8JQD5"/>
<protein>
    <recommendedName>
        <fullName evidence="8">Rho-GAP domain-containing protein</fullName>
    </recommendedName>
</protein>
<feature type="compositionally biased region" description="Basic and acidic residues" evidence="3">
    <location>
        <begin position="712"/>
        <end position="723"/>
    </location>
</feature>
<proteinExistence type="predicted"/>
<dbReference type="InterPro" id="IPR025757">
    <property type="entry name" value="MIP1_Leuzipper"/>
</dbReference>
<dbReference type="Proteomes" id="UP000317650">
    <property type="component" value="Chromosome 1"/>
</dbReference>
<dbReference type="CDD" id="cd00159">
    <property type="entry name" value="RhoGAP"/>
    <property type="match status" value="1"/>
</dbReference>
<dbReference type="InterPro" id="IPR000198">
    <property type="entry name" value="RhoGAP_dom"/>
</dbReference>
<feature type="coiled-coil region" evidence="2">
    <location>
        <begin position="559"/>
        <end position="600"/>
    </location>
</feature>
<dbReference type="Pfam" id="PF00169">
    <property type="entry name" value="PH"/>
    <property type="match status" value="1"/>
</dbReference>
<accession>A0A4S8JQD5</accession>
<evidence type="ECO:0008006" key="8">
    <source>
        <dbReference type="Google" id="ProtNLM"/>
    </source>
</evidence>
<feature type="region of interest" description="Disordered" evidence="3">
    <location>
        <begin position="478"/>
        <end position="497"/>
    </location>
</feature>
<dbReference type="PROSITE" id="PS50003">
    <property type="entry name" value="PH_DOMAIN"/>
    <property type="match status" value="1"/>
</dbReference>
<dbReference type="InterPro" id="IPR001849">
    <property type="entry name" value="PH_domain"/>
</dbReference>
<feature type="compositionally biased region" description="Polar residues" evidence="3">
    <location>
        <begin position="725"/>
        <end position="755"/>
    </location>
</feature>
<keyword evidence="7" id="KW-1185">Reference proteome</keyword>
<feature type="compositionally biased region" description="Polar residues" evidence="3">
    <location>
        <begin position="763"/>
        <end position="795"/>
    </location>
</feature>
<dbReference type="SMART" id="SM00324">
    <property type="entry name" value="RhoGAP"/>
    <property type="match status" value="1"/>
</dbReference>
<dbReference type="GO" id="GO:0005096">
    <property type="term" value="F:GTPase activator activity"/>
    <property type="evidence" value="ECO:0007669"/>
    <property type="project" value="UniProtKB-KW"/>
</dbReference>
<feature type="region of interest" description="Disordered" evidence="3">
    <location>
        <begin position="966"/>
        <end position="987"/>
    </location>
</feature>
<dbReference type="PANTHER" id="PTHR46265:SF2">
    <property type="entry name" value="RHO GTPASE-ACTIVATING PROTEIN 7"/>
    <property type="match status" value="1"/>
</dbReference>
<gene>
    <name evidence="6" type="ORF">C4D60_Mb01t25260</name>
</gene>
<evidence type="ECO:0000259" key="5">
    <source>
        <dbReference type="PROSITE" id="PS50238"/>
    </source>
</evidence>
<feature type="region of interest" description="Disordered" evidence="3">
    <location>
        <begin position="809"/>
        <end position="861"/>
    </location>
</feature>
<feature type="domain" description="PH" evidence="4">
    <location>
        <begin position="31"/>
        <end position="142"/>
    </location>
</feature>
<organism evidence="6 7">
    <name type="scientific">Musa balbisiana</name>
    <name type="common">Banana</name>
    <dbReference type="NCBI Taxonomy" id="52838"/>
    <lineage>
        <taxon>Eukaryota</taxon>
        <taxon>Viridiplantae</taxon>
        <taxon>Streptophyta</taxon>
        <taxon>Embryophyta</taxon>
        <taxon>Tracheophyta</taxon>
        <taxon>Spermatophyta</taxon>
        <taxon>Magnoliopsida</taxon>
        <taxon>Liliopsida</taxon>
        <taxon>Zingiberales</taxon>
        <taxon>Musaceae</taxon>
        <taxon>Musa</taxon>
    </lineage>
</organism>
<reference evidence="6 7" key="1">
    <citation type="journal article" date="2019" name="Nat. Plants">
        <title>Genome sequencing of Musa balbisiana reveals subgenome evolution and function divergence in polyploid bananas.</title>
        <authorList>
            <person name="Yao X."/>
        </authorList>
    </citation>
    <scope>NUCLEOTIDE SEQUENCE [LARGE SCALE GENOMIC DNA]</scope>
    <source>
        <strain evidence="7">cv. DH-PKW</strain>
        <tissue evidence="6">Leaves</tissue>
    </source>
</reference>
<feature type="coiled-coil region" evidence="2">
    <location>
        <begin position="626"/>
        <end position="653"/>
    </location>
</feature>
<keyword evidence="2" id="KW-0175">Coiled coil</keyword>
<dbReference type="SMART" id="SM00233">
    <property type="entry name" value="PH"/>
    <property type="match status" value="1"/>
</dbReference>
<feature type="region of interest" description="Disordered" evidence="3">
    <location>
        <begin position="712"/>
        <end position="795"/>
    </location>
</feature>
<evidence type="ECO:0000256" key="1">
    <source>
        <dbReference type="ARBA" id="ARBA00022468"/>
    </source>
</evidence>
<dbReference type="STRING" id="52838.A0A4S8JQD5"/>
<dbReference type="InterPro" id="IPR008936">
    <property type="entry name" value="Rho_GTPase_activation_prot"/>
</dbReference>
<sequence>MGSASPDSIEAGQLKYETVTDGLISKRRPVQVLKSGPLFISSKGIGWTSWKKRWFVLTRTSLVFFKTDPAALPQKGSEANITLGGMDLNNSGSVVIKPDKKILTVLFPDGRDGRAFTLKAGLHAETSEDLYEWKAALENALSQAPSAALPLGQNGIIHNDKTESTEASSDQLRDIQPVKSTIVGSPILLALEDIDGSPSFLEKALRFIEQHGIKVEGILRQSADVEEVKRRVREYEQGKVEFSSDEDAHVVGDCIKYVLRELPTSPVPASCCTALVEAYRTGRESRVDSLRAAIYETFPEPNRHLVQRILKMMQTVASHKTQNRMSLSALAACMAPLLLRPLLAGDCEFEDDFNMGGDGSIQLLKAAAAANHAQAIVIILLEKYDIIFDFLNNQKRDGASLQDNDVPDASKFLADTAHNTLSHDVYHQKSSSTYDIPYAENSSILKCRNLLHDESNAIASHDRVASVAYESVGDDIPTSTSTSHILPSSDQKAVDKSNQMVIASKRPTVWGRTSAKKNLPMESMDLSSTDGIAVHQLENTKNDLQNKISKEVKGNAILQESLERRKEALHERRLALEQDIEKLREQLQTERDLRASLESGLMNMRPGHISFASAKDSKTRADLEEVALAEADIVTLKQKVADLRGQLSRQLKRSYASLCESCSKHIHSRDHSAENDVLEDVNNSFGDQHGSFLKQAVQDSVSGGARDLVPAKEQELPSLKEVEPQAQNRESCSQNMITSGTRNTPSNKDSMSKFSSHNEDTKTQAQCLPSSPTAKPQSEQLDTNRSSTESPVSKHFTSMGENITAGDHENVETQSQESVSSSDDQPSQKQKTDIANPSSNLSQGLNKVLPSNEEPVKARKGSALKKFSLWDEKAKKEVQDPSLSNKQPSHEQQPSDVTSNNLKPHIFASISSSEDVTVCGHSGATTRFSSRPEETVSSSSSSSALAKLTNRLNFLKERRAQLVNDLQVARNSLGPGPDGPPPRTNSR</sequence>
<dbReference type="SUPFAM" id="SSF50729">
    <property type="entry name" value="PH domain-like"/>
    <property type="match status" value="1"/>
</dbReference>
<dbReference type="Gene3D" id="2.30.29.30">
    <property type="entry name" value="Pleckstrin-homology domain (PH domain)/Phosphotyrosine-binding domain (PTB)"/>
    <property type="match status" value="1"/>
</dbReference>
<feature type="region of interest" description="Disordered" evidence="3">
    <location>
        <begin position="874"/>
        <end position="901"/>
    </location>
</feature>